<dbReference type="EMBL" id="CM056741">
    <property type="protein sequence ID" value="KAJ8682451.1"/>
    <property type="molecule type" value="Genomic_DNA"/>
</dbReference>
<dbReference type="Proteomes" id="UP001239111">
    <property type="component" value="Chromosome 1"/>
</dbReference>
<accession>A0ACC2PI19</accession>
<name>A0ACC2PI19_9HYME</name>
<evidence type="ECO:0000313" key="1">
    <source>
        <dbReference type="EMBL" id="KAJ8682451.1"/>
    </source>
</evidence>
<organism evidence="1 2">
    <name type="scientific">Eretmocerus hayati</name>
    <dbReference type="NCBI Taxonomy" id="131215"/>
    <lineage>
        <taxon>Eukaryota</taxon>
        <taxon>Metazoa</taxon>
        <taxon>Ecdysozoa</taxon>
        <taxon>Arthropoda</taxon>
        <taxon>Hexapoda</taxon>
        <taxon>Insecta</taxon>
        <taxon>Pterygota</taxon>
        <taxon>Neoptera</taxon>
        <taxon>Endopterygota</taxon>
        <taxon>Hymenoptera</taxon>
        <taxon>Apocrita</taxon>
        <taxon>Proctotrupomorpha</taxon>
        <taxon>Chalcidoidea</taxon>
        <taxon>Aphelinidae</taxon>
        <taxon>Aphelininae</taxon>
        <taxon>Eretmocerus</taxon>
    </lineage>
</organism>
<gene>
    <name evidence="1" type="ORF">QAD02_018243</name>
</gene>
<sequence length="917" mass="104020">MFVCTLCRNKFSSINQYNKHQITHSGQSNYRVKCLYAGCQTTCVSYPSFRKHLNRMHSNVSNESYTCKYGGCGSKFKNLLSLKKHHQSHLAEITDGPIVCGFCSAKYFDTKNAYKIHINRYHRNILDEDSYEDNPGANQESSSSLSGDGQNLQESTIFSCGNLHTHPQTVEFVQDLFENAPANDPDISNSSQFSASCDIPSMPVEQMYSNLYLRLETKNNATEPLIQDIVSTTSVAFTKCGELFGSSLAQSHLSEQDQAFVLKILDKSFGQITNCHDPKTGSLRSTYSRHKLYRSNPKYNKPIKVKLRDKHGIETHCHYTYVPPLKTLQLMLEDDDVRELIDTEVQNPDDDGLFDMSDGNVIKKNEFFIVYRNGLKIVIFQDVFEVCDPLGSAKTMFKIIGVYMMLANLPAHLRSKVNNIKLVLLCFEKYLNEFGWDEILDRFVADMLVLESVGVTYTVNGTVQTRKGTITAGVGDNLGSHCLGGYGKNFSTVQFFSRYCESTLKELREKGFISGPLRTIQSYDEDVAIAMRTGKIYKGLRCNSALNKLQYYHVAKPGLPPCIAHDVFEGIAPFDLFMAIKYFVKVKGWIRLGILNYRLNHVTLASTDRINLPAIKFDSKRSKLVGNASQIRYLIMILPLVLADRVRDFDDPVWKMVVKLRDVCDLLCAPALSYGQVSTLKYEITSYLTLRKSNFSKVPFRPKHGFLQRYFELILEFGPPKHYWTLRFEANHKPFKDVVKYCKNFKDVTTTLAERHELLQSSLVHQYRDYPVAANPLTFSSENLLKVVESLPVNSILNEGEIKYICQNVTFRGIQYAEKMFICVGTDVFGNILLCQIAAILIDSAETSISFIGKTTSVEYNSLVGVYEDSVQECNSQSADVLCFPYSSLTSPDPFLQSFIKSKKVYVSKYAPYEKDL</sequence>
<reference evidence="1" key="1">
    <citation type="submission" date="2023-04" db="EMBL/GenBank/DDBJ databases">
        <title>A chromosome-level genome assembly of the parasitoid wasp Eretmocerus hayati.</title>
        <authorList>
            <person name="Zhong Y."/>
            <person name="Liu S."/>
            <person name="Liu Y."/>
        </authorList>
    </citation>
    <scope>NUCLEOTIDE SEQUENCE</scope>
    <source>
        <strain evidence="1">ZJU_SS_LIU_2023</strain>
    </source>
</reference>
<protein>
    <submittedName>
        <fullName evidence="1">Uncharacterized protein</fullName>
    </submittedName>
</protein>
<keyword evidence="2" id="KW-1185">Reference proteome</keyword>
<evidence type="ECO:0000313" key="2">
    <source>
        <dbReference type="Proteomes" id="UP001239111"/>
    </source>
</evidence>
<comment type="caution">
    <text evidence="1">The sequence shown here is derived from an EMBL/GenBank/DDBJ whole genome shotgun (WGS) entry which is preliminary data.</text>
</comment>
<proteinExistence type="predicted"/>